<dbReference type="OrthoDB" id="424974at2759"/>
<dbReference type="EMBL" id="MU154532">
    <property type="protein sequence ID" value="KAF9499385.1"/>
    <property type="molecule type" value="Genomic_DNA"/>
</dbReference>
<evidence type="ECO:0000313" key="4">
    <source>
        <dbReference type="Proteomes" id="UP000807025"/>
    </source>
</evidence>
<gene>
    <name evidence="3" type="ORF">BDN71DRAFT_1384144</name>
</gene>
<dbReference type="InterPro" id="IPR050613">
    <property type="entry name" value="Sec_Metabolite_Reg"/>
</dbReference>
<sequence length="399" mass="45318">VSLNRVFPCQSCIRRGCAHLCPNGTLASTKGNKVLMAHVNRLTEQVKILTKRVHELESSLASRGQYRPENHSGVDNVSAEHWTQEIQGVSDTIGTLSIGVNGQIKYHGGSAGSKVSHARCAPADEDWHRAPMQSSLPVEILELVNSFLFGMQDCPYDKYTHLPHLPSRDRALELSELYYKHHLWALKYDPVINAEFMARVIEPMYGSTEDICLDSIHSHTLSVLFVILASGVLHDPHPDKQRLSDQYLAISRGALALDPIFHEATCATVQALFMILRYNHTFDRSGTEERWLLDEVQQRRRIFWEIYMYYAWTSIVNGRPPAYTPPPKARFSPFLLLDLLHMHRSYFAQAIRQDSNDPVKQQFAQSALATYRSACRIISSLRGLYEVHKGDATDCRFLV</sequence>
<keyword evidence="4" id="KW-1185">Reference proteome</keyword>
<dbReference type="PANTHER" id="PTHR31001">
    <property type="entry name" value="UNCHARACTERIZED TRANSCRIPTIONAL REGULATORY PROTEIN"/>
    <property type="match status" value="1"/>
</dbReference>
<organism evidence="3 4">
    <name type="scientific">Pleurotus eryngii</name>
    <name type="common">Boletus of the steppes</name>
    <dbReference type="NCBI Taxonomy" id="5323"/>
    <lineage>
        <taxon>Eukaryota</taxon>
        <taxon>Fungi</taxon>
        <taxon>Dikarya</taxon>
        <taxon>Basidiomycota</taxon>
        <taxon>Agaricomycotina</taxon>
        <taxon>Agaricomycetes</taxon>
        <taxon>Agaricomycetidae</taxon>
        <taxon>Agaricales</taxon>
        <taxon>Pleurotineae</taxon>
        <taxon>Pleurotaceae</taxon>
        <taxon>Pleurotus</taxon>
    </lineage>
</organism>
<evidence type="ECO:0000256" key="2">
    <source>
        <dbReference type="ARBA" id="ARBA00023242"/>
    </source>
</evidence>
<comment type="caution">
    <text evidence="3">The sequence shown here is derived from an EMBL/GenBank/DDBJ whole genome shotgun (WGS) entry which is preliminary data.</text>
</comment>
<reference evidence="3" key="1">
    <citation type="submission" date="2020-11" db="EMBL/GenBank/DDBJ databases">
        <authorList>
            <consortium name="DOE Joint Genome Institute"/>
            <person name="Ahrendt S."/>
            <person name="Riley R."/>
            <person name="Andreopoulos W."/>
            <person name="Labutti K."/>
            <person name="Pangilinan J."/>
            <person name="Ruiz-Duenas F.J."/>
            <person name="Barrasa J.M."/>
            <person name="Sanchez-Garcia M."/>
            <person name="Camarero S."/>
            <person name="Miyauchi S."/>
            <person name="Serrano A."/>
            <person name="Linde D."/>
            <person name="Babiker R."/>
            <person name="Drula E."/>
            <person name="Ayuso-Fernandez I."/>
            <person name="Pacheco R."/>
            <person name="Padilla G."/>
            <person name="Ferreira P."/>
            <person name="Barriuso J."/>
            <person name="Kellner H."/>
            <person name="Castanera R."/>
            <person name="Alfaro M."/>
            <person name="Ramirez L."/>
            <person name="Pisabarro A.G."/>
            <person name="Kuo A."/>
            <person name="Tritt A."/>
            <person name="Lipzen A."/>
            <person name="He G."/>
            <person name="Yan M."/>
            <person name="Ng V."/>
            <person name="Cullen D."/>
            <person name="Martin F."/>
            <person name="Rosso M.-N."/>
            <person name="Henrissat B."/>
            <person name="Hibbett D."/>
            <person name="Martinez A.T."/>
            <person name="Grigoriev I.V."/>
        </authorList>
    </citation>
    <scope>NUCLEOTIDE SEQUENCE</scope>
    <source>
        <strain evidence="3">ATCC 90797</strain>
    </source>
</reference>
<evidence type="ECO:0000256" key="1">
    <source>
        <dbReference type="ARBA" id="ARBA00004123"/>
    </source>
</evidence>
<evidence type="ECO:0008006" key="5">
    <source>
        <dbReference type="Google" id="ProtNLM"/>
    </source>
</evidence>
<dbReference type="AlphaFoldDB" id="A0A9P6A3H6"/>
<feature type="non-terminal residue" evidence="3">
    <location>
        <position position="1"/>
    </location>
</feature>
<protein>
    <recommendedName>
        <fullName evidence="5">Transcription factor domain-containing protein</fullName>
    </recommendedName>
</protein>
<proteinExistence type="predicted"/>
<dbReference type="PANTHER" id="PTHR31001:SF56">
    <property type="entry name" value="ZN(2)-C6 FUNGAL-TYPE DOMAIN-CONTAINING PROTEIN"/>
    <property type="match status" value="1"/>
</dbReference>
<name>A0A9P6A3H6_PLEER</name>
<evidence type="ECO:0000313" key="3">
    <source>
        <dbReference type="EMBL" id="KAF9499385.1"/>
    </source>
</evidence>
<accession>A0A9P6A3H6</accession>
<comment type="subcellular location">
    <subcellularLocation>
        <location evidence="1">Nucleus</location>
    </subcellularLocation>
</comment>
<dbReference type="Proteomes" id="UP000807025">
    <property type="component" value="Unassembled WGS sequence"/>
</dbReference>
<dbReference type="CDD" id="cd12148">
    <property type="entry name" value="fungal_TF_MHR"/>
    <property type="match status" value="1"/>
</dbReference>
<dbReference type="GO" id="GO:0005634">
    <property type="term" value="C:nucleus"/>
    <property type="evidence" value="ECO:0007669"/>
    <property type="project" value="UniProtKB-SubCell"/>
</dbReference>
<keyword evidence="2" id="KW-0539">Nucleus</keyword>